<evidence type="ECO:0000313" key="7">
    <source>
        <dbReference type="Proteomes" id="UP001200470"/>
    </source>
</evidence>
<comment type="pathway">
    <text evidence="5">Cofactor biosynthesis; adenosylcobalamin biosynthesis; cob(II)yrinate a,c-diamide from sirohydrochlorin (anaerobic route): step 6/10.</text>
</comment>
<sequence length="575" mass="63090">MILVLGGTTEGRKAVAELEEAGNIFYYSTKTGEQEVELCHGIAIQGAMTEEAMLAFCQQKQIRLLVDAAHPFATILHYTVARVANQLRLPVIRFERIFPPRDTDITWVDSYDDVVQLLSKQPGTIVEATTGVQSIARLKVLENHGIKMYYHILDRPSSLIKALACGVGMDQLIRYGQENQLHADVMILKESGLSGGFQQKVDEARRRNMKMIAIRRPAMPQSFQSVNGEHGVRLMVEKLLPEFFPLHSGLTTGTCATAAAVAAYRQLMGKQQTDTVDVMLPNGETIPVAVGYGMGYAYVIKPSGDDPDITKGAEIRAAVTCTGQPLSIKGGEGIGRFTLPGFDYPPGEAAINKVPRQMIHRNLHEASVCVTLSVVGGEELAQHTFNPRLGIEGGISIVGVSGIIKPFSEQAFVDSIRKCMTVAKAAGFDTVVINSGAKSERMVRNRFPTLPAQCFVEYGNYIGDTLKIAQQLQFAQVCLVMMMGKAVKLAAGHLDTHSKRCTMDKDFIAKMLAEAGCDENVCRRALQMTLARELWTIVPADRQQAFIDVLTGYCYRVCHPLLPNGQLEIIILNEE</sequence>
<accession>A0ABS9CIQ3</accession>
<reference evidence="6 7" key="1">
    <citation type="submission" date="2020-12" db="EMBL/GenBank/DDBJ databases">
        <title>Whole genome sequences of gut porcine anaerobes.</title>
        <authorList>
            <person name="Kubasova T."/>
            <person name="Jahodarova E."/>
            <person name="Rychlik I."/>
        </authorList>
    </citation>
    <scope>NUCLEOTIDE SEQUENCE [LARGE SCALE GENOMIC DNA]</scope>
    <source>
        <strain evidence="6 7">An925</strain>
    </source>
</reference>
<organism evidence="6 7">
    <name type="scientific">Xylanibacter brevis</name>
    <dbReference type="NCBI Taxonomy" id="83231"/>
    <lineage>
        <taxon>Bacteria</taxon>
        <taxon>Pseudomonadati</taxon>
        <taxon>Bacteroidota</taxon>
        <taxon>Bacteroidia</taxon>
        <taxon>Bacteroidales</taxon>
        <taxon>Prevotellaceae</taxon>
        <taxon>Xylanibacter</taxon>
    </lineage>
</organism>
<dbReference type="PROSITE" id="PS51014">
    <property type="entry name" value="COBK_CBIJ"/>
    <property type="match status" value="1"/>
</dbReference>
<dbReference type="InterPro" id="IPR036074">
    <property type="entry name" value="CbiD_sf"/>
</dbReference>
<dbReference type="Pfam" id="PF01888">
    <property type="entry name" value="CbiD"/>
    <property type="match status" value="1"/>
</dbReference>
<evidence type="ECO:0000256" key="2">
    <source>
        <dbReference type="ARBA" id="ARBA00022603"/>
    </source>
</evidence>
<dbReference type="PANTHER" id="PTHR35863">
    <property type="entry name" value="COBALT-PRECORRIN-5B C(1)-METHYLTRANSFERASE"/>
    <property type="match status" value="1"/>
</dbReference>
<dbReference type="HAMAP" id="MF_00787">
    <property type="entry name" value="CbiD"/>
    <property type="match status" value="1"/>
</dbReference>
<keyword evidence="1 5" id="KW-0169">Cobalamin biosynthesis</keyword>
<comment type="catalytic activity">
    <reaction evidence="5">
        <text>Co-precorrin-5B + S-adenosyl-L-methionine = Co-precorrin-6A + S-adenosyl-L-homocysteine</text>
        <dbReference type="Rhea" id="RHEA:26285"/>
        <dbReference type="ChEBI" id="CHEBI:57856"/>
        <dbReference type="ChEBI" id="CHEBI:59789"/>
        <dbReference type="ChEBI" id="CHEBI:60063"/>
        <dbReference type="ChEBI" id="CHEBI:60064"/>
        <dbReference type="EC" id="2.1.1.195"/>
    </reaction>
</comment>
<comment type="similarity">
    <text evidence="5">Belongs to the CbiD family.</text>
</comment>
<dbReference type="Pfam" id="PF02571">
    <property type="entry name" value="CbiJ"/>
    <property type="match status" value="1"/>
</dbReference>
<name>A0ABS9CIQ3_9BACT</name>
<evidence type="ECO:0000256" key="4">
    <source>
        <dbReference type="ARBA" id="ARBA00022691"/>
    </source>
</evidence>
<dbReference type="PANTHER" id="PTHR35863:SF1">
    <property type="entry name" value="COBALT-PRECORRIN-5B C(1)-METHYLTRANSFERASE"/>
    <property type="match status" value="1"/>
</dbReference>
<gene>
    <name evidence="5 6" type="primary">cbiD</name>
    <name evidence="6" type="ORF">I6E12_10010</name>
</gene>
<evidence type="ECO:0000256" key="3">
    <source>
        <dbReference type="ARBA" id="ARBA00022679"/>
    </source>
</evidence>
<dbReference type="SUPFAM" id="SSF111342">
    <property type="entry name" value="CbiD-like"/>
    <property type="match status" value="1"/>
</dbReference>
<dbReference type="InterPro" id="IPR003723">
    <property type="entry name" value="Precorrin-6x_reduct"/>
</dbReference>
<comment type="caution">
    <text evidence="6">The sequence shown here is derived from an EMBL/GenBank/DDBJ whole genome shotgun (WGS) entry which is preliminary data.</text>
</comment>
<keyword evidence="2 5" id="KW-0489">Methyltransferase</keyword>
<keyword evidence="3 5" id="KW-0808">Transferase</keyword>
<dbReference type="EMBL" id="JADYTN010000024">
    <property type="protein sequence ID" value="MCF2564445.1"/>
    <property type="molecule type" value="Genomic_DNA"/>
</dbReference>
<evidence type="ECO:0000256" key="1">
    <source>
        <dbReference type="ARBA" id="ARBA00022573"/>
    </source>
</evidence>
<comment type="function">
    <text evidence="5">Catalyzes the methylation of C-1 in cobalt-precorrin-5B to form cobalt-precorrin-6A.</text>
</comment>
<dbReference type="RefSeq" id="WP_301638449.1">
    <property type="nucleotide sequence ID" value="NZ_JADYTN010000024.1"/>
</dbReference>
<protein>
    <recommendedName>
        <fullName evidence="5">Cobalt-precorrin-5B C(1)-methyltransferase</fullName>
        <ecNumber evidence="5">2.1.1.195</ecNumber>
    </recommendedName>
    <alternativeName>
        <fullName evidence="5">Cobalt-precorrin-6A synthase</fullName>
    </alternativeName>
</protein>
<keyword evidence="4 5" id="KW-0949">S-adenosyl-L-methionine</keyword>
<proteinExistence type="inferred from homology"/>
<dbReference type="EC" id="2.1.1.195" evidence="5"/>
<dbReference type="Gene3D" id="3.30.2110.10">
    <property type="entry name" value="CbiD-like"/>
    <property type="match status" value="1"/>
</dbReference>
<dbReference type="Proteomes" id="UP001200470">
    <property type="component" value="Unassembled WGS sequence"/>
</dbReference>
<evidence type="ECO:0000256" key="5">
    <source>
        <dbReference type="HAMAP-Rule" id="MF_00787"/>
    </source>
</evidence>
<evidence type="ECO:0000313" key="6">
    <source>
        <dbReference type="EMBL" id="MCF2564445.1"/>
    </source>
</evidence>
<dbReference type="InterPro" id="IPR002748">
    <property type="entry name" value="CbiD"/>
</dbReference>
<keyword evidence="7" id="KW-1185">Reference proteome</keyword>
<dbReference type="NCBIfam" id="TIGR00312">
    <property type="entry name" value="cbiD"/>
    <property type="match status" value="1"/>
</dbReference>